<dbReference type="EMBL" id="CP031775">
    <property type="protein sequence ID" value="QDZ91931.1"/>
    <property type="molecule type" value="Genomic_DNA"/>
</dbReference>
<feature type="domain" description="Apea-like HEPN" evidence="1">
    <location>
        <begin position="312"/>
        <end position="443"/>
    </location>
</feature>
<reference evidence="3 4" key="1">
    <citation type="journal article" date="2019" name="Ecotoxicol. Environ. Saf.">
        <title>Microbial characterization of heavy metal resistant bacterial strains isolated from an electroplating wastewater treatment plant.</title>
        <authorList>
            <person name="Cai X."/>
            <person name="Zheng X."/>
            <person name="Zhang D."/>
            <person name="Iqbal W."/>
            <person name="Liu C."/>
            <person name="Yang B."/>
            <person name="Zhao X."/>
            <person name="Lu X."/>
            <person name="Mao Y."/>
        </authorList>
    </citation>
    <scope>NUCLEOTIDE SEQUENCE [LARGE SCALE GENOMIC DNA]</scope>
    <source>
        <strain evidence="3 4">Ni1-3</strain>
    </source>
</reference>
<evidence type="ECO:0000313" key="4">
    <source>
        <dbReference type="Proteomes" id="UP000321124"/>
    </source>
</evidence>
<dbReference type="RefSeq" id="WP_208659724.1">
    <property type="nucleotide sequence ID" value="NZ_CP031775.2"/>
</dbReference>
<evidence type="ECO:0000259" key="2">
    <source>
        <dbReference type="Pfam" id="PF18862"/>
    </source>
</evidence>
<dbReference type="Proteomes" id="UP000321124">
    <property type="component" value="Chromosome"/>
</dbReference>
<organism evidence="3 4">
    <name type="scientific">Shewanella decolorationis</name>
    <dbReference type="NCBI Taxonomy" id="256839"/>
    <lineage>
        <taxon>Bacteria</taxon>
        <taxon>Pseudomonadati</taxon>
        <taxon>Pseudomonadota</taxon>
        <taxon>Gammaproteobacteria</taxon>
        <taxon>Alteromonadales</taxon>
        <taxon>Shewanellaceae</taxon>
        <taxon>Shewanella</taxon>
    </lineage>
</organism>
<dbReference type="InterPro" id="IPR041229">
    <property type="entry name" value="HEPN_Apea"/>
</dbReference>
<sequence length="462" mass="52993">MRIEEEWKKSGYFWLPQNEDKKIPGTLSILDGGKIELEVVGLFDDSIEAFNGNDDLGRIIGHVEKDGLVTLENCFYRTKKISFGGISKSLVHVHKVISGVAYDKDESVTFNTVSFVVEGINEWVAITGINVARSSDYKTATISYTPQEEIVYNLQTGFKLYILFGYTLPGFPTTTEARITQQTYFKLSSENAKDFSEFSKVIHQITYLLGFAVDSTVTISDVSATSNEIVSEISEGKTRPVSIKLYYPSLPFSDSAPKIDTHRMLFRFSDIRENAERVFNKWFSTYSVIRPSLGLYFSAVSGDHKYLDGKFLGLAQALETYHRRTSNETLRDESEFRSMVASLLWNCPKQNRKWLRGRLYHGNEINLGQRIKRIIEPYKAYLGNSKQRNKFIRGVVNTRNYLTHYSEELEKDAVKGSELWGICQKMEAVFQLHLLQQLGFEESDIQRILSKNYKLKLKFDEI</sequence>
<feature type="domain" description="ApeA N-terminal" evidence="2">
    <location>
        <begin position="9"/>
        <end position="282"/>
    </location>
</feature>
<dbReference type="AlphaFoldDB" id="A0A5B8R262"/>
<name>A0A5B8R262_9GAMM</name>
<dbReference type="InterPro" id="IPR041223">
    <property type="entry name" value="ApeA_NTD"/>
</dbReference>
<proteinExistence type="predicted"/>
<dbReference type="Pfam" id="PF18862">
    <property type="entry name" value="ApeA_NTD1"/>
    <property type="match status" value="1"/>
</dbReference>
<evidence type="ECO:0000313" key="3">
    <source>
        <dbReference type="EMBL" id="QDZ91931.1"/>
    </source>
</evidence>
<accession>A0A5B8R262</accession>
<gene>
    <name evidence="3" type="ORF">D0436_16520</name>
</gene>
<dbReference type="KEGG" id="sdeo:D0436_16520"/>
<evidence type="ECO:0000259" key="1">
    <source>
        <dbReference type="Pfam" id="PF18739"/>
    </source>
</evidence>
<dbReference type="Pfam" id="PF18739">
    <property type="entry name" value="HEPN_Apea"/>
    <property type="match status" value="1"/>
</dbReference>
<protein>
    <submittedName>
        <fullName evidence="3">Uncharacterized protein</fullName>
    </submittedName>
</protein>